<evidence type="ECO:0000313" key="2">
    <source>
        <dbReference type="Proteomes" id="UP000051260"/>
    </source>
</evidence>
<reference evidence="2" key="1">
    <citation type="submission" date="2015-09" db="EMBL/GenBank/DDBJ databases">
        <authorList>
            <person name="Rodrigo-Torres L."/>
            <person name="Arahal D.R."/>
        </authorList>
    </citation>
    <scope>NUCLEOTIDE SEQUENCE [LARGE SCALE GENOMIC DNA]</scope>
    <source>
        <strain evidence="2">CECT 5091</strain>
    </source>
</reference>
<dbReference type="AlphaFoldDB" id="A0A0P1J0L2"/>
<keyword evidence="2" id="KW-1185">Reference proteome</keyword>
<organism evidence="1 2">
    <name type="scientific">Ruegeria denitrificans</name>
    <dbReference type="NCBI Taxonomy" id="1715692"/>
    <lineage>
        <taxon>Bacteria</taxon>
        <taxon>Pseudomonadati</taxon>
        <taxon>Pseudomonadota</taxon>
        <taxon>Alphaproteobacteria</taxon>
        <taxon>Rhodobacterales</taxon>
        <taxon>Roseobacteraceae</taxon>
        <taxon>Ruegeria</taxon>
    </lineage>
</organism>
<sequence>MMAATCDASLPRRDFINLAAAASLCCISSCAPFDRSISIGDMNSELAAALEQIPSDDGSDLVQIAREIEANSTQMIQAHAAFIEEFNRLSANRSVKRSKLIAVSDRYDTERRSQRDNLLVLQGQLQAAIPEEYWPEVAEILYEKADIVASGTSLEL</sequence>
<dbReference type="Proteomes" id="UP000051260">
    <property type="component" value="Unassembled WGS sequence"/>
</dbReference>
<dbReference type="EMBL" id="CYUD01000024">
    <property type="protein sequence ID" value="CUK19938.1"/>
    <property type="molecule type" value="Genomic_DNA"/>
</dbReference>
<proteinExistence type="predicted"/>
<gene>
    <name evidence="1" type="ORF">RUE5091_04452</name>
</gene>
<dbReference type="STRING" id="1715692.RUE5091_04452"/>
<evidence type="ECO:0000313" key="1">
    <source>
        <dbReference type="EMBL" id="CUK19938.1"/>
    </source>
</evidence>
<accession>A0A0P1J0L2</accession>
<protein>
    <submittedName>
        <fullName evidence="1">Uncharacterized protein</fullName>
    </submittedName>
</protein>
<name>A0A0P1J0L2_9RHOB</name>